<comment type="caution">
    <text evidence="1">The sequence shown here is derived from an EMBL/GenBank/DDBJ whole genome shotgun (WGS) entry which is preliminary data.</text>
</comment>
<evidence type="ECO:0008006" key="3">
    <source>
        <dbReference type="Google" id="ProtNLM"/>
    </source>
</evidence>
<dbReference type="RefSeq" id="WP_130981353.1">
    <property type="nucleotide sequence ID" value="NZ_SISG01000001.1"/>
</dbReference>
<reference evidence="2" key="1">
    <citation type="submission" date="2019-02" db="EMBL/GenBank/DDBJ databases">
        <title>Glaciihabitans arcticus sp. nov., a psychrotolerant bacterium isolated from polar soil.</title>
        <authorList>
            <person name="Dahal R.H."/>
        </authorList>
    </citation>
    <scope>NUCLEOTIDE SEQUENCE [LARGE SCALE GENOMIC DNA]</scope>
    <source>
        <strain evidence="2">RP-3-7</strain>
    </source>
</reference>
<keyword evidence="2" id="KW-1185">Reference proteome</keyword>
<gene>
    <name evidence="1" type="ORF">EYE40_07425</name>
</gene>
<dbReference type="AlphaFoldDB" id="A0A4Q9GQT6"/>
<protein>
    <recommendedName>
        <fullName evidence="3">Immunity protein Imm1</fullName>
    </recommendedName>
</protein>
<dbReference type="EMBL" id="SISG01000001">
    <property type="protein sequence ID" value="TBN57242.1"/>
    <property type="molecule type" value="Genomic_DNA"/>
</dbReference>
<proteinExistence type="predicted"/>
<evidence type="ECO:0000313" key="2">
    <source>
        <dbReference type="Proteomes" id="UP000294194"/>
    </source>
</evidence>
<dbReference type="Proteomes" id="UP000294194">
    <property type="component" value="Unassembled WGS sequence"/>
</dbReference>
<sequence>MQFDFEIVGTGWARSSVSDGNSKVELTASYLSDALGDLLAAIRSLLEGGDAARCSWEEEPGEYRWIFTREGGEAQLVILVFPDNFPPMRDDEGVEIFRTSEPLTDLAASVGYAAQRVLDEYGEAEYLRRWVEAPFPTSHLRTIQEMVASHPR</sequence>
<evidence type="ECO:0000313" key="1">
    <source>
        <dbReference type="EMBL" id="TBN57242.1"/>
    </source>
</evidence>
<accession>A0A4Q9GQT6</accession>
<name>A0A4Q9GQT6_9MICO</name>
<organism evidence="1 2">
    <name type="scientific">Glaciihabitans arcticus</name>
    <dbReference type="NCBI Taxonomy" id="2668039"/>
    <lineage>
        <taxon>Bacteria</taxon>
        <taxon>Bacillati</taxon>
        <taxon>Actinomycetota</taxon>
        <taxon>Actinomycetes</taxon>
        <taxon>Micrococcales</taxon>
        <taxon>Microbacteriaceae</taxon>
        <taxon>Glaciihabitans</taxon>
    </lineage>
</organism>